<evidence type="ECO:0000313" key="3">
    <source>
        <dbReference type="Proteomes" id="UP000052946"/>
    </source>
</evidence>
<reference evidence="2 3" key="2">
    <citation type="journal article" date="2016" name="Genome Announc.">
        <title>Draft Genome Sequence of Oceanobacillus picturae Heshi-B3, Isolated from Fermented Rice Bran in a Traditional Japanese Seafood Dish.</title>
        <authorList>
            <person name="Akuzawa S."/>
            <person name="Nagaoka J."/>
            <person name="Kanekatsu M."/>
            <person name="Kanesaki Y."/>
            <person name="Suzuki T."/>
        </authorList>
    </citation>
    <scope>NUCLEOTIDE SEQUENCE [LARGE SCALE GENOMIC DNA]</scope>
    <source>
        <strain evidence="2 3">Heshi-B3</strain>
    </source>
</reference>
<evidence type="ECO:0000313" key="2">
    <source>
        <dbReference type="EMBL" id="GAQ19157.1"/>
    </source>
</evidence>
<dbReference type="Proteomes" id="UP000052946">
    <property type="component" value="Unassembled WGS sequence"/>
</dbReference>
<comment type="caution">
    <text evidence="2">The sequence shown here is derived from an EMBL/GenBank/DDBJ whole genome shotgun (WGS) entry which is preliminary data.</text>
</comment>
<evidence type="ECO:0000259" key="1">
    <source>
        <dbReference type="Pfam" id="PF00814"/>
    </source>
</evidence>
<protein>
    <submittedName>
        <fullName evidence="2">Threonylcarbamoyladenosine biosynthesis protein</fullName>
    </submittedName>
</protein>
<dbReference type="NCBIfam" id="TIGR03725">
    <property type="entry name" value="T6A_YeaZ"/>
    <property type="match status" value="1"/>
</dbReference>
<gene>
    <name evidence="2" type="ORF">OPHB3_3116</name>
</gene>
<dbReference type="EMBL" id="BBXV01000040">
    <property type="protein sequence ID" value="GAQ19157.1"/>
    <property type="molecule type" value="Genomic_DNA"/>
</dbReference>
<organism evidence="2 3">
    <name type="scientific">Oceanobacillus picturae</name>
    <dbReference type="NCBI Taxonomy" id="171693"/>
    <lineage>
        <taxon>Bacteria</taxon>
        <taxon>Bacillati</taxon>
        <taxon>Bacillota</taxon>
        <taxon>Bacilli</taxon>
        <taxon>Bacillales</taxon>
        <taxon>Bacillaceae</taxon>
        <taxon>Oceanobacillus</taxon>
    </lineage>
</organism>
<dbReference type="OrthoDB" id="9784166at2"/>
<dbReference type="Pfam" id="PF00814">
    <property type="entry name" value="TsaD"/>
    <property type="match status" value="1"/>
</dbReference>
<dbReference type="PANTHER" id="PTHR11735">
    <property type="entry name" value="TRNA N6-ADENOSINE THREONYLCARBAMOYLTRANSFERASE"/>
    <property type="match status" value="1"/>
</dbReference>
<dbReference type="GO" id="GO:0002949">
    <property type="term" value="P:tRNA threonylcarbamoyladenosine modification"/>
    <property type="evidence" value="ECO:0007669"/>
    <property type="project" value="InterPro"/>
</dbReference>
<dbReference type="SUPFAM" id="SSF53067">
    <property type="entry name" value="Actin-like ATPase domain"/>
    <property type="match status" value="2"/>
</dbReference>
<dbReference type="GO" id="GO:0005829">
    <property type="term" value="C:cytosol"/>
    <property type="evidence" value="ECO:0007669"/>
    <property type="project" value="TreeGrafter"/>
</dbReference>
<dbReference type="CDD" id="cd24032">
    <property type="entry name" value="ASKHA_NBD_TsaB"/>
    <property type="match status" value="1"/>
</dbReference>
<feature type="domain" description="Gcp-like" evidence="1">
    <location>
        <begin position="31"/>
        <end position="223"/>
    </location>
</feature>
<dbReference type="InterPro" id="IPR043129">
    <property type="entry name" value="ATPase_NBD"/>
</dbReference>
<sequence length="235" mass="26072">MNILAIDTSNQVLGIAIVKDNKPIGEMKTNLAKNHSVRLMPAIDQLMRDVSITPDELDQIVVAKGPGSYTGVRIGLATAKSMAWALDIPVIGVSSLEVLAYQGRFFNGYICPFFDARRGLVYSAVYEWKNGQPEVVYKEENLLMADLLESLAKEDKPVLFLSPDIDIYMEAINTQLGKQAVIPELAYQVADASHLVLAGTRKQAEPTHALTPNYLRLAEAEAKWLKQQKEQQNNE</sequence>
<dbReference type="RefSeq" id="WP_058950905.1">
    <property type="nucleotide sequence ID" value="NZ_BBXV01000040.1"/>
</dbReference>
<dbReference type="InterPro" id="IPR000905">
    <property type="entry name" value="Gcp-like_dom"/>
</dbReference>
<dbReference type="InterPro" id="IPR022496">
    <property type="entry name" value="T6A_TsaB"/>
</dbReference>
<proteinExistence type="predicted"/>
<reference evidence="3" key="1">
    <citation type="submission" date="2015-07" db="EMBL/GenBank/DDBJ databases">
        <title>Draft Genome Sequence of Oceanobacillus picturae Heshi-B3 that Was Isolated from Fermented Rice Bran with Aging Salted Mackerel, Which Was Named Heshiko as Traditional Fermented Seafood in Japan.</title>
        <authorList>
            <person name="Akuzawa S."/>
            <person name="Nakagawa J."/>
            <person name="Kanekatsu T."/>
            <person name="Kanesaki Y."/>
            <person name="Suzuki T."/>
        </authorList>
    </citation>
    <scope>NUCLEOTIDE SEQUENCE [LARGE SCALE GENOMIC DNA]</scope>
    <source>
        <strain evidence="3">Heshi-B3</strain>
    </source>
</reference>
<accession>A0A0U9H8X5</accession>
<name>A0A0U9H8X5_9BACI</name>
<dbReference type="AlphaFoldDB" id="A0A0U9H8X5"/>
<dbReference type="Gene3D" id="3.30.420.40">
    <property type="match status" value="2"/>
</dbReference>
<dbReference type="PANTHER" id="PTHR11735:SF11">
    <property type="entry name" value="TRNA THREONYLCARBAMOYLADENOSINE BIOSYNTHESIS PROTEIN TSAB"/>
    <property type="match status" value="1"/>
</dbReference>